<dbReference type="GO" id="GO:0016491">
    <property type="term" value="F:oxidoreductase activity"/>
    <property type="evidence" value="ECO:0007669"/>
    <property type="project" value="UniProtKB-KW"/>
</dbReference>
<keyword evidence="4" id="KW-0560">Oxidoreductase</keyword>
<dbReference type="InterPro" id="IPR050369">
    <property type="entry name" value="RBOH/FRE"/>
</dbReference>
<dbReference type="GO" id="GO:0005886">
    <property type="term" value="C:plasma membrane"/>
    <property type="evidence" value="ECO:0007669"/>
    <property type="project" value="TreeGrafter"/>
</dbReference>
<dbReference type="InterPro" id="IPR013130">
    <property type="entry name" value="Fe3_Rdtase_TM_dom"/>
</dbReference>
<evidence type="ECO:0000256" key="3">
    <source>
        <dbReference type="ARBA" id="ARBA00022989"/>
    </source>
</evidence>
<evidence type="ECO:0000313" key="11">
    <source>
        <dbReference type="Proteomes" id="UP000236333"/>
    </source>
</evidence>
<dbReference type="Pfam" id="PF08022">
    <property type="entry name" value="FAD_binding_8"/>
    <property type="match status" value="1"/>
</dbReference>
<dbReference type="EMBL" id="PGGS01000139">
    <property type="protein sequence ID" value="PNH08218.1"/>
    <property type="molecule type" value="Genomic_DNA"/>
</dbReference>
<evidence type="ECO:0000256" key="4">
    <source>
        <dbReference type="ARBA" id="ARBA00023002"/>
    </source>
</evidence>
<evidence type="ECO:0000256" key="2">
    <source>
        <dbReference type="ARBA" id="ARBA00022692"/>
    </source>
</evidence>
<dbReference type="Pfam" id="PF01794">
    <property type="entry name" value="Ferric_reduct"/>
    <property type="match status" value="1"/>
</dbReference>
<keyword evidence="2 7" id="KW-0812">Transmembrane</keyword>
<protein>
    <submittedName>
        <fullName evidence="10">Uncharacterized protein</fullName>
    </submittedName>
</protein>
<evidence type="ECO:0000259" key="8">
    <source>
        <dbReference type="Pfam" id="PF01794"/>
    </source>
</evidence>
<gene>
    <name evidence="10" type="ORF">TSOC_005222</name>
</gene>
<dbReference type="Gene3D" id="3.40.50.80">
    <property type="entry name" value="Nucleotide-binding domain of ferredoxin-NADP reductase (FNR) module"/>
    <property type="match status" value="1"/>
</dbReference>
<feature type="transmembrane region" description="Helical" evidence="7">
    <location>
        <begin position="849"/>
        <end position="870"/>
    </location>
</feature>
<evidence type="ECO:0000256" key="1">
    <source>
        <dbReference type="ARBA" id="ARBA00004141"/>
    </source>
</evidence>
<proteinExistence type="predicted"/>
<comment type="caution">
    <text evidence="10">The sequence shown here is derived from an EMBL/GenBank/DDBJ whole genome shotgun (WGS) entry which is preliminary data.</text>
</comment>
<name>A0A2J8A6R8_9CHLO</name>
<evidence type="ECO:0000259" key="9">
    <source>
        <dbReference type="Pfam" id="PF08022"/>
    </source>
</evidence>
<dbReference type="Proteomes" id="UP000236333">
    <property type="component" value="Unassembled WGS sequence"/>
</dbReference>
<reference evidence="10 11" key="1">
    <citation type="journal article" date="2017" name="Mol. Biol. Evol.">
        <title>The 4-celled Tetrabaena socialis nuclear genome reveals the essential components for genetic control of cell number at the origin of multicellularity in the volvocine lineage.</title>
        <authorList>
            <person name="Featherston J."/>
            <person name="Arakaki Y."/>
            <person name="Hanschen E.R."/>
            <person name="Ferris P.J."/>
            <person name="Michod R.E."/>
            <person name="Olson B.J.S.C."/>
            <person name="Nozaki H."/>
            <person name="Durand P.M."/>
        </authorList>
    </citation>
    <scope>NUCLEOTIDE SEQUENCE [LARGE SCALE GENOMIC DNA]</scope>
    <source>
        <strain evidence="10 11">NIES-571</strain>
    </source>
</reference>
<dbReference type="PANTHER" id="PTHR11972">
    <property type="entry name" value="NADPH OXIDASE"/>
    <property type="match status" value="1"/>
</dbReference>
<dbReference type="OrthoDB" id="167398at2759"/>
<dbReference type="SUPFAM" id="SSF52343">
    <property type="entry name" value="Ferredoxin reductase-like, C-terminal NADP-linked domain"/>
    <property type="match status" value="1"/>
</dbReference>
<accession>A0A2J8A6R8</accession>
<evidence type="ECO:0000256" key="5">
    <source>
        <dbReference type="ARBA" id="ARBA00023136"/>
    </source>
</evidence>
<dbReference type="InterPro" id="IPR039261">
    <property type="entry name" value="FNR_nucleotide-bd"/>
</dbReference>
<dbReference type="PANTHER" id="PTHR11972:SF69">
    <property type="entry name" value="FERRIC REDUCTION OXIDASE 6-RELATED"/>
    <property type="match status" value="1"/>
</dbReference>
<dbReference type="AlphaFoldDB" id="A0A2J8A6R8"/>
<comment type="subcellular location">
    <subcellularLocation>
        <location evidence="1">Membrane</location>
        <topology evidence="1">Multi-pass membrane protein</topology>
    </subcellularLocation>
</comment>
<feature type="region of interest" description="Disordered" evidence="6">
    <location>
        <begin position="602"/>
        <end position="639"/>
    </location>
</feature>
<keyword evidence="11" id="KW-1185">Reference proteome</keyword>
<feature type="transmembrane region" description="Helical" evidence="7">
    <location>
        <begin position="381"/>
        <end position="400"/>
    </location>
</feature>
<evidence type="ECO:0000256" key="7">
    <source>
        <dbReference type="SAM" id="Phobius"/>
    </source>
</evidence>
<organism evidence="10 11">
    <name type="scientific">Tetrabaena socialis</name>
    <dbReference type="NCBI Taxonomy" id="47790"/>
    <lineage>
        <taxon>Eukaryota</taxon>
        <taxon>Viridiplantae</taxon>
        <taxon>Chlorophyta</taxon>
        <taxon>core chlorophytes</taxon>
        <taxon>Chlorophyceae</taxon>
        <taxon>CS clade</taxon>
        <taxon>Chlamydomonadales</taxon>
        <taxon>Tetrabaenaceae</taxon>
        <taxon>Tetrabaena</taxon>
    </lineage>
</organism>
<feature type="transmembrane region" description="Helical" evidence="7">
    <location>
        <begin position="353"/>
        <end position="369"/>
    </location>
</feature>
<feature type="transmembrane region" description="Helical" evidence="7">
    <location>
        <begin position="407"/>
        <end position="425"/>
    </location>
</feature>
<dbReference type="InterPro" id="IPR013112">
    <property type="entry name" value="FAD-bd_8"/>
</dbReference>
<keyword evidence="5 7" id="KW-0472">Membrane</keyword>
<keyword evidence="3 7" id="KW-1133">Transmembrane helix</keyword>
<feature type="domain" description="FAD-binding 8" evidence="9">
    <location>
        <begin position="458"/>
        <end position="522"/>
    </location>
</feature>
<evidence type="ECO:0000313" key="10">
    <source>
        <dbReference type="EMBL" id="PNH08218.1"/>
    </source>
</evidence>
<sequence length="1139" mass="117641">MGEACWEAAQDSSNIKHPAGWRDPPHHVSGGTCSARLALSVSRMSSALLTRPFLTPSRIRSTILSAVLGPKSALWGGVGERLLGDDGHPRRAKAGEDPPHSGLVLEWVYGSIVSTAEKARDGAKRALGMQAPTASDANQVLLRALDEHLSWETRARQCRELLNEMLKSRLEAGELTRQGYDLRPQPTRTATALAWRPPPWLPPHVANASLLALAGLVYTLVSRGSNVRPPLPLRARAVVFYCWLLLNAVWFVAGIRERDFSKKPRWLKQSLLPSAAQHFSEPTHRALRLSYGIGMAACQPLLANLFLVLLPVDRTLFLLSCLGAGHEDGVLAHALCGSAVWAWATLHALLTQAPMLAAGLWSVIALPPMDGTDTKGLKNFMGLLAWLLLCGLGASSLAPIRRRLFNAFQFLHIYLFGAVLLLGCLHDGKVFWYGMLGMLLYGADLVQRWALRRRATVPRVSAWEWHPYSVAAHDDSSFALVVKAGGDWERRLRRLVAVEAAAAGGGCSAQLEVVYEGLYGTPDLQAAAGAADRVLLFAGGAGITPIASVLQSLLLRQQQQQQGCQQQQQQSQQQPRVANGSCVVQNGGCPWTYGAPLYGSAPATAQPAHPPEHCSGTQEGQAQGARLERDGEAAAPRSQGAMLGACQRARVRLSDAQAMLPLLNAAAASGCGVDLYCTRPHEPQACVHLAGAACWAVAAAAAAVGAAGRAIGGALVLTYHCPVVAASLLEAAGAGGGGDVVALARAAFLLPARQAAVAGGTHHGWLGGLLAGGGGGSGSCPTALAPDAGGGGRGEGKAVEVRVCRVRGWPGAPELCVKCDPIKQLPPEQQAWPCCSARVCFFGAHLAPLLGWLLGAAAGAWLACLAWRLVWRLRQRRQAAAVAQGVGMGKAGGRWGLLSPRRAGGGWLTDLRTGGGSGGQEAVPLLAGQGAPPLGGYGGAVEEAAVAAAAAASAAEEGGVAERPGIESMFAALEGAGAGAASPCGSPSCAFGAGCCGRADAGGAGGLHISPGRPDIDGAMRAAAKDAAGSAGGGLRGGVVYGVVVCGPESLQAAVRESADAGGAGGLRVRPGRPDIDGAVRAAAKDAAGSAGGGLHGGVVYGVVVCGPETLQAAVRESYGRHLERAFPGSWLRGFSFTT</sequence>
<evidence type="ECO:0000256" key="6">
    <source>
        <dbReference type="SAM" id="MobiDB-lite"/>
    </source>
</evidence>
<feature type="domain" description="Ferric oxidoreductase" evidence="8">
    <location>
        <begin position="302"/>
        <end position="422"/>
    </location>
</feature>
<feature type="transmembrane region" description="Helical" evidence="7">
    <location>
        <begin position="233"/>
        <end position="255"/>
    </location>
</feature>